<name>A0A0X3NIZ4_SCHSO</name>
<proteinExistence type="predicted"/>
<accession>A0A0X3NIZ4</accession>
<dbReference type="EMBL" id="GEEE01023274">
    <property type="protein sequence ID" value="JAP39951.1"/>
    <property type="molecule type" value="Transcribed_RNA"/>
</dbReference>
<dbReference type="AlphaFoldDB" id="A0A0X3NIZ4"/>
<reference evidence="2" key="1">
    <citation type="submission" date="2016-01" db="EMBL/GenBank/DDBJ databases">
        <title>Reference transcriptome for the parasite Schistocephalus solidus: insights into the molecular evolution of parasitism.</title>
        <authorList>
            <person name="Hebert F.O."/>
            <person name="Grambauer S."/>
            <person name="Barber I."/>
            <person name="Landry C.R."/>
            <person name="Aubin-Horth N."/>
        </authorList>
    </citation>
    <scope>NUCLEOTIDE SEQUENCE</scope>
</reference>
<feature type="non-terminal residue" evidence="2">
    <location>
        <position position="440"/>
    </location>
</feature>
<evidence type="ECO:0000256" key="1">
    <source>
        <dbReference type="SAM" id="MobiDB-lite"/>
    </source>
</evidence>
<feature type="compositionally biased region" description="Low complexity" evidence="1">
    <location>
        <begin position="332"/>
        <end position="349"/>
    </location>
</feature>
<sequence>MFHRVRSQNLEFLCNKDVYTVEYTSFVHTLARGILADTCAAKHEPQRVVLGARLVANFLFITYLPLSASVKVAITPASFATPAASTVALSEDQQPQPTSKPTLQAAKLTQNASRLDHEWMELLAALMTANSSCVNWAMHFFLTCPAQPIRHFLLGCPKPLIRHQVGSLVGLVLHSFYASKDASILDATLNRLVDHLLSFVDSGLRQYDSQCASFFGLLRGYADSCAHASVHLSNLLATSRLLSLLIEKAAAAEEEDEQEDEETLRVPEGGRLPVSVACPSSLSRSTVENTLVFPTWASRLRPWSMNQSKEWGNYYQLLGHMILQTNFDQYRSPEPTSAASATGSASSPPRLSLFPQPQTARWLGLPPLSSSVSHRSFGGLIYPPPPSASASSSASIGTSILPTPPNLRFVGLYLLIEAVIRVYIENPTVPHPPQFCTSPE</sequence>
<organism evidence="2">
    <name type="scientific">Schistocephalus solidus</name>
    <name type="common">Tapeworm</name>
    <dbReference type="NCBI Taxonomy" id="70667"/>
    <lineage>
        <taxon>Eukaryota</taxon>
        <taxon>Metazoa</taxon>
        <taxon>Spiralia</taxon>
        <taxon>Lophotrochozoa</taxon>
        <taxon>Platyhelminthes</taxon>
        <taxon>Cestoda</taxon>
        <taxon>Eucestoda</taxon>
        <taxon>Diphyllobothriidea</taxon>
        <taxon>Diphyllobothriidae</taxon>
        <taxon>Schistocephalus</taxon>
    </lineage>
</organism>
<evidence type="ECO:0000313" key="2">
    <source>
        <dbReference type="EMBL" id="JAP39951.1"/>
    </source>
</evidence>
<feature type="region of interest" description="Disordered" evidence="1">
    <location>
        <begin position="332"/>
        <end position="351"/>
    </location>
</feature>
<dbReference type="GO" id="GO:0016787">
    <property type="term" value="F:hydrolase activity"/>
    <property type="evidence" value="ECO:0007669"/>
    <property type="project" value="UniProtKB-KW"/>
</dbReference>
<gene>
    <name evidence="2" type="primary">UBP24</name>
    <name evidence="2" type="ORF">TR168197</name>
</gene>
<protein>
    <submittedName>
        <fullName evidence="2">Ubiquitin carboxyl-terminal hydrolase 24</fullName>
    </submittedName>
</protein>
<keyword evidence="2" id="KW-0378">Hydrolase</keyword>